<comment type="caution">
    <text evidence="1">The sequence shown here is derived from an EMBL/GenBank/DDBJ whole genome shotgun (WGS) entry which is preliminary data.</text>
</comment>
<reference evidence="1 2" key="1">
    <citation type="submission" date="2023-11" db="EMBL/GenBank/DDBJ databases">
        <title>Actinomadura monticuli sp. nov., isolated from volcanic ash.</title>
        <authorList>
            <person name="Lee S.D."/>
            <person name="Yang H."/>
            <person name="Kim I.S."/>
        </authorList>
    </citation>
    <scope>NUCLEOTIDE SEQUENCE [LARGE SCALE GENOMIC DNA]</scope>
    <source>
        <strain evidence="1 2">DLS-62</strain>
    </source>
</reference>
<dbReference type="RefSeq" id="WP_371954753.1">
    <property type="nucleotide sequence ID" value="NZ_JAXCEI010000026.1"/>
</dbReference>
<protein>
    <submittedName>
        <fullName evidence="1">SAM-dependent methyltransferase</fullName>
        <ecNumber evidence="1">2.1.1.-</ecNumber>
    </submittedName>
</protein>
<dbReference type="EC" id="2.1.1.-" evidence="1"/>
<proteinExistence type="predicted"/>
<dbReference type="PIRSF" id="PIRSF017393">
    <property type="entry name" value="MTase_SAV2177"/>
    <property type="match status" value="1"/>
</dbReference>
<dbReference type="InterPro" id="IPR029063">
    <property type="entry name" value="SAM-dependent_MTases_sf"/>
</dbReference>
<evidence type="ECO:0000313" key="2">
    <source>
        <dbReference type="Proteomes" id="UP001569963"/>
    </source>
</evidence>
<dbReference type="Pfam" id="PF04672">
    <property type="entry name" value="Methyltransf_19"/>
    <property type="match status" value="1"/>
</dbReference>
<dbReference type="InterPro" id="IPR006764">
    <property type="entry name" value="SAM_dep_MeTrfase_SAV2177_type"/>
</dbReference>
<dbReference type="Gene3D" id="3.40.50.150">
    <property type="entry name" value="Vaccinia Virus protein VP39"/>
    <property type="match status" value="1"/>
</dbReference>
<dbReference type="GO" id="GO:0032259">
    <property type="term" value="P:methylation"/>
    <property type="evidence" value="ECO:0007669"/>
    <property type="project" value="UniProtKB-KW"/>
</dbReference>
<organism evidence="1 2">
    <name type="scientific">Actinomadura monticuli</name>
    <dbReference type="NCBI Taxonomy" id="3097367"/>
    <lineage>
        <taxon>Bacteria</taxon>
        <taxon>Bacillati</taxon>
        <taxon>Actinomycetota</taxon>
        <taxon>Actinomycetes</taxon>
        <taxon>Streptosporangiales</taxon>
        <taxon>Thermomonosporaceae</taxon>
        <taxon>Actinomadura</taxon>
    </lineage>
</organism>
<keyword evidence="2" id="KW-1185">Reference proteome</keyword>
<sequence length="272" mass="29287">MSSDKQVPSGVDPSVPSVARMYDYYLGGKDNYIADREAADRVIAISREVGNDVRLAARANRAFLGRAVRMLAEMGIRQFLDIGTGLPTQENVHQVVLRSAPDAQIVYVDSDPIVLVHARALLADNPQTTVLEGDLRDPDALLADPALRARIDFDRPVALILCAIVQFISDDAEAARIVGRLCESLPSGSHLVISHVFPGEGHDDELAEVDGVYSRTTAGNFTLRSRAQIGALFAGAELLPPGLAPVEDWRPDGGGDFDFARATYLGGVGRVR</sequence>
<dbReference type="EMBL" id="JAXCEI010000026">
    <property type="protein sequence ID" value="MFA1544230.1"/>
    <property type="molecule type" value="Genomic_DNA"/>
</dbReference>
<keyword evidence="1" id="KW-0808">Transferase</keyword>
<dbReference type="SUPFAM" id="SSF53335">
    <property type="entry name" value="S-adenosyl-L-methionine-dependent methyltransferases"/>
    <property type="match status" value="1"/>
</dbReference>
<evidence type="ECO:0000313" key="1">
    <source>
        <dbReference type="EMBL" id="MFA1544230.1"/>
    </source>
</evidence>
<dbReference type="GO" id="GO:0008168">
    <property type="term" value="F:methyltransferase activity"/>
    <property type="evidence" value="ECO:0007669"/>
    <property type="project" value="UniProtKB-KW"/>
</dbReference>
<accession>A0ABV4QNJ9</accession>
<keyword evidence="1" id="KW-0489">Methyltransferase</keyword>
<dbReference type="Proteomes" id="UP001569963">
    <property type="component" value="Unassembled WGS sequence"/>
</dbReference>
<gene>
    <name evidence="1" type="ORF">SM611_35305</name>
</gene>
<name>A0ABV4QNJ9_9ACTN</name>